<feature type="domain" description="AMP-dependent synthetase/ligase" evidence="3">
    <location>
        <begin position="13"/>
        <end position="364"/>
    </location>
</feature>
<dbReference type="AlphaFoldDB" id="A0A7Z0D300"/>
<dbReference type="InterPro" id="IPR050237">
    <property type="entry name" value="ATP-dep_AMP-bd_enzyme"/>
</dbReference>
<reference evidence="5 6" key="1">
    <citation type="submission" date="2020-07" db="EMBL/GenBank/DDBJ databases">
        <title>Sequencing the genomes of 1000 actinobacteria strains.</title>
        <authorList>
            <person name="Klenk H.-P."/>
        </authorList>
    </citation>
    <scope>NUCLEOTIDE SEQUENCE [LARGE SCALE GENOMIC DNA]</scope>
    <source>
        <strain evidence="5 6">DSM 26341</strain>
    </source>
</reference>
<sequence length="510" mass="55056">MPSVEANLANNLARTAATYPTNTAVKLDDAEIDFRTLNGLGMKVAGLLSERSVADGDRIALVMPNVPHTVALYYGILRLGAIVVPMNPLLKAREVAFHLEDSGAELVFVWEAFADEVKKAAEPLGVDVVVVGPDFITSVSSAPTIETITSKDDDDVAVVLYTSGTTGRPKGASLTHANMRKNAEVSVNLMGTSSDDVIFGGLPLFHVFGQTCCMNAGILMGAMLTLLPRFDPEKALHIVERDKVTVFAGVPTMYVAMLRCPERKNVDVSSWRLSASGGSALPVEVLSAWDEEFPNATIIEGYGLSETSPVVCFNQLDVGRKPGSIGTPVTGIDMKIVDPVGEELPAGEVGEIVIRGHAVMKEYWGNPKATAEAIPDGWFRTGDLARVDEDGFFFIVDRKKDMIVRGGYNVYPREVEEVLYSHPAVNEAAVVGRPDSLHGEEIVAVVSLREDAEGAGDEDGRQKLAAELIEFAKERLAAYKYPREVEFIGELPKGPTGKILKRSITVEPEK</sequence>
<dbReference type="Gene3D" id="3.40.50.12780">
    <property type="entry name" value="N-terminal domain of ligase-like"/>
    <property type="match status" value="1"/>
</dbReference>
<dbReference type="RefSeq" id="WP_179428265.1">
    <property type="nucleotide sequence ID" value="NZ_JACBZP010000001.1"/>
</dbReference>
<dbReference type="GO" id="GO:0004467">
    <property type="term" value="F:long-chain fatty acid-CoA ligase activity"/>
    <property type="evidence" value="ECO:0007669"/>
    <property type="project" value="UniProtKB-EC"/>
</dbReference>
<dbReference type="InterPro" id="IPR042099">
    <property type="entry name" value="ANL_N_sf"/>
</dbReference>
<evidence type="ECO:0000313" key="5">
    <source>
        <dbReference type="EMBL" id="NYI67932.1"/>
    </source>
</evidence>
<gene>
    <name evidence="5" type="ORF">BJY26_002238</name>
</gene>
<dbReference type="Pfam" id="PF00501">
    <property type="entry name" value="AMP-binding"/>
    <property type="match status" value="1"/>
</dbReference>
<feature type="domain" description="AMP-binding enzyme C-terminal" evidence="4">
    <location>
        <begin position="414"/>
        <end position="498"/>
    </location>
</feature>
<comment type="similarity">
    <text evidence="1">Belongs to the ATP-dependent AMP-binding enzyme family.</text>
</comment>
<dbReference type="PROSITE" id="PS00455">
    <property type="entry name" value="AMP_BINDING"/>
    <property type="match status" value="1"/>
</dbReference>
<dbReference type="Proteomes" id="UP000539111">
    <property type="component" value="Unassembled WGS sequence"/>
</dbReference>
<dbReference type="EMBL" id="JACBZP010000001">
    <property type="protein sequence ID" value="NYI67932.1"/>
    <property type="molecule type" value="Genomic_DNA"/>
</dbReference>
<evidence type="ECO:0000256" key="2">
    <source>
        <dbReference type="ARBA" id="ARBA00022598"/>
    </source>
</evidence>
<dbReference type="InterPro" id="IPR000873">
    <property type="entry name" value="AMP-dep_synth/lig_dom"/>
</dbReference>
<dbReference type="InterPro" id="IPR025110">
    <property type="entry name" value="AMP-bd_C"/>
</dbReference>
<dbReference type="EC" id="6.2.1.3" evidence="5"/>
<evidence type="ECO:0000313" key="6">
    <source>
        <dbReference type="Proteomes" id="UP000539111"/>
    </source>
</evidence>
<organism evidence="5 6">
    <name type="scientific">Spelaeicoccus albus</name>
    <dbReference type="NCBI Taxonomy" id="1280376"/>
    <lineage>
        <taxon>Bacteria</taxon>
        <taxon>Bacillati</taxon>
        <taxon>Actinomycetota</taxon>
        <taxon>Actinomycetes</taxon>
        <taxon>Micrococcales</taxon>
        <taxon>Brevibacteriaceae</taxon>
        <taxon>Spelaeicoccus</taxon>
    </lineage>
</organism>
<keyword evidence="2 5" id="KW-0436">Ligase</keyword>
<dbReference type="Gene3D" id="3.30.300.30">
    <property type="match status" value="1"/>
</dbReference>
<dbReference type="InterPro" id="IPR045851">
    <property type="entry name" value="AMP-bd_C_sf"/>
</dbReference>
<dbReference type="CDD" id="cd05936">
    <property type="entry name" value="FC-FACS_FadD_like"/>
    <property type="match status" value="1"/>
</dbReference>
<dbReference type="SUPFAM" id="SSF56801">
    <property type="entry name" value="Acetyl-CoA synthetase-like"/>
    <property type="match status" value="1"/>
</dbReference>
<name>A0A7Z0D300_9MICO</name>
<proteinExistence type="inferred from homology"/>
<comment type="caution">
    <text evidence="5">The sequence shown here is derived from an EMBL/GenBank/DDBJ whole genome shotgun (WGS) entry which is preliminary data.</text>
</comment>
<accession>A0A7Z0D300</accession>
<dbReference type="PANTHER" id="PTHR43767">
    <property type="entry name" value="LONG-CHAIN-FATTY-ACID--COA LIGASE"/>
    <property type="match status" value="1"/>
</dbReference>
<protein>
    <submittedName>
        <fullName evidence="5">Long-chain acyl-CoA synthetase</fullName>
        <ecNumber evidence="5">6.2.1.3</ecNumber>
    </submittedName>
</protein>
<evidence type="ECO:0000259" key="3">
    <source>
        <dbReference type="Pfam" id="PF00501"/>
    </source>
</evidence>
<dbReference type="InterPro" id="IPR020845">
    <property type="entry name" value="AMP-binding_CS"/>
</dbReference>
<dbReference type="FunFam" id="3.30.300.30:FF:000008">
    <property type="entry name" value="2,3-dihydroxybenzoate-AMP ligase"/>
    <property type="match status" value="1"/>
</dbReference>
<dbReference type="Pfam" id="PF13193">
    <property type="entry name" value="AMP-binding_C"/>
    <property type="match status" value="1"/>
</dbReference>
<dbReference type="PANTHER" id="PTHR43767:SF12">
    <property type="entry name" value="AMP-DEPENDENT SYNTHETASE AND LIGASE"/>
    <property type="match status" value="1"/>
</dbReference>
<evidence type="ECO:0000256" key="1">
    <source>
        <dbReference type="ARBA" id="ARBA00006432"/>
    </source>
</evidence>
<keyword evidence="6" id="KW-1185">Reference proteome</keyword>
<evidence type="ECO:0000259" key="4">
    <source>
        <dbReference type="Pfam" id="PF13193"/>
    </source>
</evidence>